<dbReference type="PANTHER" id="PTHR22589">
    <property type="entry name" value="CARNITINE O-ACYLTRANSFERASE"/>
    <property type="match status" value="1"/>
</dbReference>
<dbReference type="VEuPathDB" id="FungiDB:GWK60_K01617"/>
<feature type="domain" description="Choline/carnitine acyltransferase" evidence="5">
    <location>
        <begin position="18"/>
        <end position="645"/>
    </location>
</feature>
<name>A0A0W0DK72_CANGB</name>
<comment type="caution">
    <text evidence="6">The sequence shown here is derived from an EMBL/GenBank/DDBJ whole genome shotgun (WGS) entry which is preliminary data.</text>
</comment>
<dbReference type="Pfam" id="PF00755">
    <property type="entry name" value="Carn_acyltransf"/>
    <property type="match status" value="1"/>
</dbReference>
<dbReference type="VEuPathDB" id="FungiDB:B1J91_K01771g"/>
<evidence type="ECO:0000259" key="5">
    <source>
        <dbReference type="Pfam" id="PF00755"/>
    </source>
</evidence>
<keyword evidence="3" id="KW-0012">Acyltransferase</keyword>
<dbReference type="Gene3D" id="3.30.559.70">
    <property type="entry name" value="Choline/Carnitine o-acyltransferase, domain 2"/>
    <property type="match status" value="1"/>
</dbReference>
<gene>
    <name evidence="6" type="ORF">AO440_003327</name>
</gene>
<evidence type="ECO:0000313" key="7">
    <source>
        <dbReference type="Proteomes" id="UP000054886"/>
    </source>
</evidence>
<protein>
    <submittedName>
        <fullName evidence="6">Putative mitochondrial carnitine O-acetyltransferase</fullName>
    </submittedName>
</protein>
<evidence type="ECO:0000313" key="6">
    <source>
        <dbReference type="EMBL" id="KTA96573.1"/>
    </source>
</evidence>
<reference evidence="6 7" key="1">
    <citation type="submission" date="2015-10" db="EMBL/GenBank/DDBJ databases">
        <title>Draft genomes sequences of Candida glabrata isolates 1A, 1B, 2A, 2B, 3A and 3B.</title>
        <authorList>
            <person name="Haavelsrud O.E."/>
            <person name="Gaustad P."/>
        </authorList>
    </citation>
    <scope>NUCLEOTIDE SEQUENCE [LARGE SCALE GENOMIC DNA]</scope>
    <source>
        <strain evidence="6">910700640</strain>
    </source>
</reference>
<keyword evidence="2 6" id="KW-0808">Transferase</keyword>
<dbReference type="VEuPathDB" id="FungiDB:CAGL0K01771g"/>
<accession>A0A0W0DK72</accession>
<dbReference type="InterPro" id="IPR000542">
    <property type="entry name" value="Carn_acyl_trans"/>
</dbReference>
<comment type="similarity">
    <text evidence="1">Belongs to the carnitine/choline acetyltransferase family.</text>
</comment>
<dbReference type="EMBL" id="LLZZ01000172">
    <property type="protein sequence ID" value="KTA96573.1"/>
    <property type="molecule type" value="Genomic_DNA"/>
</dbReference>
<evidence type="ECO:0000256" key="2">
    <source>
        <dbReference type="ARBA" id="ARBA00022679"/>
    </source>
</evidence>
<feature type="active site" description="Proton acceptor" evidence="4">
    <location>
        <position position="363"/>
    </location>
</feature>
<dbReference type="InterPro" id="IPR023213">
    <property type="entry name" value="CAT-like_dom_sf"/>
</dbReference>
<dbReference type="Gene3D" id="3.30.559.10">
    <property type="entry name" value="Chloramphenicol acetyltransferase-like domain"/>
    <property type="match status" value="1"/>
</dbReference>
<sequence>MTVGTEEEYKNFQTLERLPIPPLAATLKRYIDRIEPLLDSEEAQKTKQVVYSESNLEVLSYLQDKLLEYENWLATFEPQSSYIEQFWYNAYLMYDSPVVLNVNPFFELEDDPTLDYSMRTGVFQEYTLQIKRASRVVTSALRFASQIRNNTLKPDILRNDVPLSMDQYQKLFGSSRIPPKPKQQSCHLQTDSTSHHIVVMYKGSFYWFDVLNCQNELIFQSAEEIEWNLYSIIMDRERLNKENHKGFLEMGILTTESRRTWANIREHIHKQDSRQNWQNLKIIDSALFVLCLDDYESHKDDPNSLLKLFLTGTSEIDFNSPFEIDEYVHAPKNLQRGTCINRWFDKLQIIVTKCGKAGVNFEHTGVDGHTVLRLANEIYTDAITSFAQTVTSRTPRALPQADSNLITVPRKLEWLKDEYLCRAVHFAEVKCTDLISQYEIESLEFGGYGSARIKSVFKCSPDAFVQQMFQVAFYALYGTFETIYEPAMTKTFLNGRTEAIRPVTHDSIKFVKSVFNHRSTDTERIDLLHRACQEHTRITRECSMGMGQDRHLYALQCIWQKLQAETPDDPITHSTPPIFEDNAWHKINKNILSTSNCGSPALKWFGFGPVDKDGFGIGYIIKDSKISVTVSSRHRQTARFITMLDRALNELDTIFNRAPKTI</sequence>
<evidence type="ECO:0000256" key="4">
    <source>
        <dbReference type="PIRSR" id="PIRSR600542-1"/>
    </source>
</evidence>
<dbReference type="VEuPathDB" id="FungiDB:GVI51_K01617"/>
<dbReference type="GO" id="GO:0005739">
    <property type="term" value="C:mitochondrion"/>
    <property type="evidence" value="ECO:0007669"/>
    <property type="project" value="TreeGrafter"/>
</dbReference>
<dbReference type="SUPFAM" id="SSF52777">
    <property type="entry name" value="CoA-dependent acyltransferases"/>
    <property type="match status" value="2"/>
</dbReference>
<evidence type="ECO:0000256" key="3">
    <source>
        <dbReference type="ARBA" id="ARBA00023315"/>
    </source>
</evidence>
<dbReference type="GO" id="GO:0009437">
    <property type="term" value="P:carnitine metabolic process"/>
    <property type="evidence" value="ECO:0007669"/>
    <property type="project" value="TreeGrafter"/>
</dbReference>
<dbReference type="Proteomes" id="UP000054886">
    <property type="component" value="Unassembled WGS sequence"/>
</dbReference>
<dbReference type="AlphaFoldDB" id="A0A0W0DK72"/>
<dbReference type="InterPro" id="IPR042231">
    <property type="entry name" value="Cho/carn_acyl_trans_2"/>
</dbReference>
<dbReference type="GO" id="GO:0004092">
    <property type="term" value="F:carnitine O-acetyltransferase activity"/>
    <property type="evidence" value="ECO:0007669"/>
    <property type="project" value="TreeGrafter"/>
</dbReference>
<evidence type="ECO:0000256" key="1">
    <source>
        <dbReference type="ARBA" id="ARBA00005232"/>
    </source>
</evidence>
<proteinExistence type="inferred from homology"/>
<dbReference type="FunFam" id="3.30.559.10:FF:000019">
    <property type="entry name" value="Carnitine acetyl transferase"/>
    <property type="match status" value="1"/>
</dbReference>
<dbReference type="PANTHER" id="PTHR22589:SF29">
    <property type="entry name" value="MITOCHONDRIAL CARNITINE O-ACETYLTRANSFERASE-RELATED"/>
    <property type="match status" value="1"/>
</dbReference>
<dbReference type="InterPro" id="IPR039551">
    <property type="entry name" value="Cho/carn_acyl_trans"/>
</dbReference>
<organism evidence="6 7">
    <name type="scientific">Candida glabrata</name>
    <name type="common">Yeast</name>
    <name type="synonym">Torulopsis glabrata</name>
    <dbReference type="NCBI Taxonomy" id="5478"/>
    <lineage>
        <taxon>Eukaryota</taxon>
        <taxon>Fungi</taxon>
        <taxon>Dikarya</taxon>
        <taxon>Ascomycota</taxon>
        <taxon>Saccharomycotina</taxon>
        <taxon>Saccharomycetes</taxon>
        <taxon>Saccharomycetales</taxon>
        <taxon>Saccharomycetaceae</taxon>
        <taxon>Nakaseomyces</taxon>
    </lineage>
</organism>